<accession>A0AAD4TSI0</accession>
<proteinExistence type="predicted"/>
<gene>
    <name evidence="1" type="ORF">MG293_017786</name>
</gene>
<comment type="caution">
    <text evidence="1">The sequence shown here is derived from an EMBL/GenBank/DDBJ whole genome shotgun (WGS) entry which is preliminary data.</text>
</comment>
<evidence type="ECO:0000313" key="2">
    <source>
        <dbReference type="Proteomes" id="UP001214576"/>
    </source>
</evidence>
<keyword evidence="2" id="KW-1185">Reference proteome</keyword>
<protein>
    <submittedName>
        <fullName evidence="1">Uncharacterized protein</fullName>
    </submittedName>
</protein>
<organism evidence="1 2">
    <name type="scientific">Ovis ammon polii</name>
    <dbReference type="NCBI Taxonomy" id="230172"/>
    <lineage>
        <taxon>Eukaryota</taxon>
        <taxon>Metazoa</taxon>
        <taxon>Chordata</taxon>
        <taxon>Craniata</taxon>
        <taxon>Vertebrata</taxon>
        <taxon>Euteleostomi</taxon>
        <taxon>Mammalia</taxon>
        <taxon>Eutheria</taxon>
        <taxon>Laurasiatheria</taxon>
        <taxon>Artiodactyla</taxon>
        <taxon>Ruminantia</taxon>
        <taxon>Pecora</taxon>
        <taxon>Bovidae</taxon>
        <taxon>Caprinae</taxon>
        <taxon>Ovis</taxon>
    </lineage>
</organism>
<evidence type="ECO:0000313" key="1">
    <source>
        <dbReference type="EMBL" id="KAI4532521.1"/>
    </source>
</evidence>
<reference evidence="1" key="1">
    <citation type="submission" date="2022-03" db="EMBL/GenBank/DDBJ databases">
        <title>Genomic analyses of argali, domestic sheep and their hybrids provide insights into chromosomal evolution, heterosis and genetic basis of agronomic traits.</title>
        <authorList>
            <person name="Li M."/>
        </authorList>
    </citation>
    <scope>NUCLEOTIDE SEQUENCE</scope>
    <source>
        <strain evidence="1">CAU-MHL-2022a</strain>
        <tissue evidence="1">Skin</tissue>
    </source>
</reference>
<dbReference type="AlphaFoldDB" id="A0AAD4TSI0"/>
<dbReference type="Proteomes" id="UP001214576">
    <property type="component" value="Unassembled WGS sequence"/>
</dbReference>
<dbReference type="EMBL" id="JAKZEL010000022">
    <property type="protein sequence ID" value="KAI4532521.1"/>
    <property type="molecule type" value="Genomic_DNA"/>
</dbReference>
<name>A0AAD4TSI0_OVIAM</name>
<sequence length="173" mass="18409">MMFLLRAGEDLQGLFAVAADVIASITADENLPKVTCGKQPQPCSKPIHPGSFLAVVSEAVFHSLNDTGRSTLALSSPSISAGFILRSLLSACKVLGDRAENRGLWVPSTLLVDMQPCETTFSTHQEVPISGPLPMAVASAKSTFPYPLLSWTHLYHARSCSDASNMSPAPWPG</sequence>